<accession>A0ABW6Y3P6</accession>
<keyword evidence="2" id="KW-0547">Nucleotide-binding</keyword>
<dbReference type="EMBL" id="JBIBDZ010000019">
    <property type="protein sequence ID" value="MFF5924171.1"/>
    <property type="molecule type" value="Genomic_DNA"/>
</dbReference>
<feature type="region of interest" description="Disordered" evidence="1">
    <location>
        <begin position="319"/>
        <end position="346"/>
    </location>
</feature>
<evidence type="ECO:0000313" key="3">
    <source>
        <dbReference type="Proteomes" id="UP001602370"/>
    </source>
</evidence>
<evidence type="ECO:0000256" key="1">
    <source>
        <dbReference type="SAM" id="MobiDB-lite"/>
    </source>
</evidence>
<name>A0ABW6Y3P6_9ACTN</name>
<dbReference type="SUPFAM" id="SSF52540">
    <property type="entry name" value="P-loop containing nucleoside triphosphate hydrolases"/>
    <property type="match status" value="1"/>
</dbReference>
<dbReference type="RefSeq" id="WP_388312003.1">
    <property type="nucleotide sequence ID" value="NZ_JBIBDZ010000019.1"/>
</dbReference>
<evidence type="ECO:0000313" key="2">
    <source>
        <dbReference type="EMBL" id="MFF5924171.1"/>
    </source>
</evidence>
<protein>
    <submittedName>
        <fullName evidence="2">ATP-binding protein</fullName>
    </submittedName>
</protein>
<comment type="caution">
    <text evidence="2">The sequence shown here is derived from an EMBL/GenBank/DDBJ whole genome shotgun (WGS) entry which is preliminary data.</text>
</comment>
<dbReference type="Proteomes" id="UP001602370">
    <property type="component" value="Unassembled WGS sequence"/>
</dbReference>
<feature type="region of interest" description="Disordered" evidence="1">
    <location>
        <begin position="833"/>
        <end position="853"/>
    </location>
</feature>
<reference evidence="2 3" key="1">
    <citation type="submission" date="2024-10" db="EMBL/GenBank/DDBJ databases">
        <title>The Natural Products Discovery Center: Release of the First 8490 Sequenced Strains for Exploring Actinobacteria Biosynthetic Diversity.</title>
        <authorList>
            <person name="Kalkreuter E."/>
            <person name="Kautsar S.A."/>
            <person name="Yang D."/>
            <person name="Bader C.D."/>
            <person name="Teijaro C.N."/>
            <person name="Fluegel L."/>
            <person name="Davis C.M."/>
            <person name="Simpson J.R."/>
            <person name="Lauterbach L."/>
            <person name="Steele A.D."/>
            <person name="Gui C."/>
            <person name="Meng S."/>
            <person name="Li G."/>
            <person name="Viehrig K."/>
            <person name="Ye F."/>
            <person name="Su P."/>
            <person name="Kiefer A.F."/>
            <person name="Nichols A."/>
            <person name="Cepeda A.J."/>
            <person name="Yan W."/>
            <person name="Fan B."/>
            <person name="Jiang Y."/>
            <person name="Adhikari A."/>
            <person name="Zheng C.-J."/>
            <person name="Schuster L."/>
            <person name="Cowan T.M."/>
            <person name="Smanski M.J."/>
            <person name="Chevrette M.G."/>
            <person name="De Carvalho L.P.S."/>
            <person name="Shen B."/>
        </authorList>
    </citation>
    <scope>NUCLEOTIDE SEQUENCE [LARGE SCALE GENOMIC DNA]</scope>
    <source>
        <strain evidence="2 3">NPDC012605</strain>
    </source>
</reference>
<feature type="compositionally biased region" description="Basic and acidic residues" evidence="1">
    <location>
        <begin position="319"/>
        <end position="344"/>
    </location>
</feature>
<proteinExistence type="predicted"/>
<organism evidence="2 3">
    <name type="scientific">Streptomyces flavochromogenes</name>
    <dbReference type="NCBI Taxonomy" id="68199"/>
    <lineage>
        <taxon>Bacteria</taxon>
        <taxon>Bacillati</taxon>
        <taxon>Actinomycetota</taxon>
        <taxon>Actinomycetes</taxon>
        <taxon>Kitasatosporales</taxon>
        <taxon>Streptomycetaceae</taxon>
        <taxon>Streptomyces</taxon>
    </lineage>
</organism>
<gene>
    <name evidence="2" type="ORF">ACFY8C_38475</name>
</gene>
<dbReference type="InterPro" id="IPR027417">
    <property type="entry name" value="P-loop_NTPase"/>
</dbReference>
<dbReference type="Pfam" id="PF12846">
    <property type="entry name" value="AAA_10"/>
    <property type="match status" value="1"/>
</dbReference>
<dbReference type="GO" id="GO:0005524">
    <property type="term" value="F:ATP binding"/>
    <property type="evidence" value="ECO:0007669"/>
    <property type="project" value="UniProtKB-KW"/>
</dbReference>
<keyword evidence="2" id="KW-0067">ATP-binding</keyword>
<keyword evidence="3" id="KW-1185">Reference proteome</keyword>
<dbReference type="Gene3D" id="3.40.50.300">
    <property type="entry name" value="P-loop containing nucleotide triphosphate hydrolases"/>
    <property type="match status" value="1"/>
</dbReference>
<sequence length="853" mass="92138">MKLVERISNFLGVGGDRSAPAPHYVSLADGLIVTTTHAEAWFTLSSSNTDLMSESARDAELDEAASALAKTLAGSDVHLKVLWSPLNAADYMDEAGRLFTSGHWPEWAKMRVERLDHIALPSRHLLMGVRITDRTRQAAAVSRRGIAESLGVASTSVSPRELARLDAMMRRLGRRLEATPWRAQPAAVELLTWMVAREQHRTTALPSPNAGLISGAKLAALTRGRVLPFPDHLRVVDATGQTSAWVAVLTMSGFPEKMESPGSGEWLRALSEITYVPDIDDSDLADDVDPASLILPVSPEASVRFRVMPKRDAMKKADEARRLAKEQRRSASQHSAEDPGRAVEETEGVMAGLVRDMGREDVTLVEDHPRLIVTSTTSLEDLRARVDAVVTFYGGLGIEVGVGEEEQRELWLEVQAGDQLRVPDMGHVRDVTALAGSWWWGGAKVGDDEGPIVGYLTGSTPGVYRNDLTIGSEKGDATTTAFIGRSGRGKTTAMMLSLLDAAFRGAFVLALDFKGDLGGLAAAGKRYGLNAHLIETGPRFSGVADLFRLLDREGAERAQIEVPAQLGIAMPPHLRARGAETPVQHAVNQVIASGEPATWKVIDFLRHSADPLARETGEALYELSQTAIGAPFMGRPAEGASPLTPEPGIWVVQIPGLSLPGTADDREDWNVLQRMSVALMHSMLAYGITTAGRKDLRGLRKVVAVPEVHVLTATKEGSAFLEYIARVGRALSTALGLDTQDPESLSALVGVVEQLTTVVGFQLTNSAQQDALAEMLNLPPGRHTRDLIQSIGLNPDGEVRHGHAIIRDRRFHTATAQWDIPTVELMDLLDTTPRADPIDEEPAPAPQPEEATA</sequence>